<dbReference type="RefSeq" id="WP_118325771.1">
    <property type="nucleotide sequence ID" value="NZ_CATXNH010000028.1"/>
</dbReference>
<evidence type="ECO:0000313" key="3">
    <source>
        <dbReference type="EMBL" id="RGU89598.1"/>
    </source>
</evidence>
<reference evidence="3 4" key="1">
    <citation type="submission" date="2018-08" db="EMBL/GenBank/DDBJ databases">
        <title>A genome reference for cultivated species of the human gut microbiota.</title>
        <authorList>
            <person name="Zou Y."/>
            <person name="Xue W."/>
            <person name="Luo G."/>
        </authorList>
    </citation>
    <scope>NUCLEOTIDE SEQUENCE [LARGE SCALE GENOMIC DNA]</scope>
    <source>
        <strain evidence="3 4">AF15-20</strain>
    </source>
</reference>
<name>A0A395W4G2_9FIRM</name>
<sequence>MKRNWFWGIICILGAILIFGNLFGIIQFNLSLWKIAGTLICLSVIIDGIKERSFYSPLFGIAIIFFLFKEDLGFEDISLWLLLLATWLLAWGLTSIIHPKKRHIEIEDIEYSTNSIINITSSFGEKVQYIQANDLQYVTIDSKFSGLKLYFDQATIQNQATIEIDGNFTGIQLYVPKEWNVQSHVRAFFGGVDEKGQPSSSGYPTLNITGRVHFGGVEIHYI</sequence>
<protein>
    <recommendedName>
        <fullName evidence="2">LiaF transmembrane domain-containing protein</fullName>
    </recommendedName>
</protein>
<dbReference type="InterPro" id="IPR054331">
    <property type="entry name" value="LiaF_TM"/>
</dbReference>
<keyword evidence="1" id="KW-1133">Transmembrane helix</keyword>
<evidence type="ECO:0000259" key="2">
    <source>
        <dbReference type="Pfam" id="PF22570"/>
    </source>
</evidence>
<dbReference type="Pfam" id="PF22570">
    <property type="entry name" value="LiaF-TM"/>
    <property type="match status" value="1"/>
</dbReference>
<dbReference type="Proteomes" id="UP000265489">
    <property type="component" value="Unassembled WGS sequence"/>
</dbReference>
<dbReference type="GeneID" id="66580309"/>
<evidence type="ECO:0000313" key="4">
    <source>
        <dbReference type="Proteomes" id="UP000265489"/>
    </source>
</evidence>
<feature type="transmembrane region" description="Helical" evidence="1">
    <location>
        <begin position="5"/>
        <end position="26"/>
    </location>
</feature>
<feature type="transmembrane region" description="Helical" evidence="1">
    <location>
        <begin position="77"/>
        <end position="97"/>
    </location>
</feature>
<dbReference type="AlphaFoldDB" id="A0A395W4G2"/>
<accession>A0A395W4G2</accession>
<keyword evidence="1" id="KW-0812">Transmembrane</keyword>
<feature type="domain" description="LiaF transmembrane" evidence="2">
    <location>
        <begin position="6"/>
        <end position="102"/>
    </location>
</feature>
<organism evidence="3 4">
    <name type="scientific">Holdemanella biformis</name>
    <dbReference type="NCBI Taxonomy" id="1735"/>
    <lineage>
        <taxon>Bacteria</taxon>
        <taxon>Bacillati</taxon>
        <taxon>Bacillota</taxon>
        <taxon>Erysipelotrichia</taxon>
        <taxon>Erysipelotrichales</taxon>
        <taxon>Erysipelotrichaceae</taxon>
        <taxon>Holdemanella</taxon>
    </lineage>
</organism>
<evidence type="ECO:0000256" key="1">
    <source>
        <dbReference type="SAM" id="Phobius"/>
    </source>
</evidence>
<comment type="caution">
    <text evidence="3">The sequence shown here is derived from an EMBL/GenBank/DDBJ whole genome shotgun (WGS) entry which is preliminary data.</text>
</comment>
<dbReference type="EMBL" id="QRYQ01000026">
    <property type="protein sequence ID" value="RGU89598.1"/>
    <property type="molecule type" value="Genomic_DNA"/>
</dbReference>
<keyword evidence="1" id="KW-0472">Membrane</keyword>
<gene>
    <name evidence="3" type="ORF">DWW32_10855</name>
</gene>
<proteinExistence type="predicted"/>